<keyword evidence="3" id="KW-1185">Reference proteome</keyword>
<dbReference type="GO" id="GO:0042781">
    <property type="term" value="F:3'-tRNA processing endoribonuclease activity"/>
    <property type="evidence" value="ECO:0007669"/>
    <property type="project" value="TreeGrafter"/>
</dbReference>
<keyword evidence="2" id="KW-0378">Hydrolase</keyword>
<dbReference type="PANTHER" id="PTHR46018">
    <property type="entry name" value="ZINC PHOSPHODIESTERASE ELAC PROTEIN 1"/>
    <property type="match status" value="1"/>
</dbReference>
<evidence type="ECO:0000259" key="1">
    <source>
        <dbReference type="SMART" id="SM00849"/>
    </source>
</evidence>
<organism evidence="2 3">
    <name type="scientific">Saccharomonospora piscinae</name>
    <dbReference type="NCBI Taxonomy" id="687388"/>
    <lineage>
        <taxon>Bacteria</taxon>
        <taxon>Bacillati</taxon>
        <taxon>Actinomycetota</taxon>
        <taxon>Actinomycetes</taxon>
        <taxon>Pseudonocardiales</taxon>
        <taxon>Pseudonocardiaceae</taxon>
        <taxon>Saccharomonospora</taxon>
    </lineage>
</organism>
<comment type="caution">
    <text evidence="2">The sequence shown here is derived from an EMBL/GenBank/DDBJ whole genome shotgun (WGS) entry which is preliminary data.</text>
</comment>
<dbReference type="InterPro" id="IPR036866">
    <property type="entry name" value="RibonucZ/Hydroxyglut_hydro"/>
</dbReference>
<dbReference type="STRING" id="1962155.B1813_16945"/>
<dbReference type="Gene3D" id="3.60.15.10">
    <property type="entry name" value="Ribonuclease Z/Hydroxyacylglutathione hydrolase-like"/>
    <property type="match status" value="1"/>
</dbReference>
<dbReference type="InterPro" id="IPR001279">
    <property type="entry name" value="Metallo-B-lactamas"/>
</dbReference>
<dbReference type="RefSeq" id="WP_081193417.1">
    <property type="nucleotide sequence ID" value="NZ_MWIH01000006.1"/>
</dbReference>
<protein>
    <submittedName>
        <fullName evidence="2">MBL fold metallo-hydrolase</fullName>
    </submittedName>
</protein>
<dbReference type="SUPFAM" id="SSF56281">
    <property type="entry name" value="Metallo-hydrolase/oxidoreductase"/>
    <property type="match status" value="1"/>
</dbReference>
<dbReference type="AlphaFoldDB" id="A0A1V9A2B8"/>
<accession>A0A1V9A2B8</accession>
<dbReference type="SMART" id="SM00849">
    <property type="entry name" value="Lactamase_B"/>
    <property type="match status" value="1"/>
</dbReference>
<evidence type="ECO:0000313" key="3">
    <source>
        <dbReference type="Proteomes" id="UP000192591"/>
    </source>
</evidence>
<sequence>MGEVTVLGSSGAWPEAGRACSGFLFRDGGTRIVLDLGYGTVSRLLEHCPDGAVDAVVITHEHPDHCADLSALARVRHYRAAGEPRVPLYCPPGVLDVLTAAEPTIDPSAVFDVCPLDGRATWRIGERIADRIDALAVPVPHHVPAVGVRLHGPIATVAYTGDTGPSDVLTELGAGADLFVAEATLTDPEAPPARLLTAEQAAGAARAAGASRLLLTHFWPGADRADAVRRARAVFGGPVLAAHEGLVLTV</sequence>
<dbReference type="PANTHER" id="PTHR46018:SF4">
    <property type="entry name" value="METALLO-HYDROLASE YHFI-RELATED"/>
    <property type="match status" value="1"/>
</dbReference>
<evidence type="ECO:0000313" key="2">
    <source>
        <dbReference type="EMBL" id="OQO91170.1"/>
    </source>
</evidence>
<dbReference type="CDD" id="cd07716">
    <property type="entry name" value="RNaseZ_short-form-like_MBL-fold"/>
    <property type="match status" value="1"/>
</dbReference>
<dbReference type="Proteomes" id="UP000192591">
    <property type="component" value="Unassembled WGS sequence"/>
</dbReference>
<dbReference type="Pfam" id="PF12706">
    <property type="entry name" value="Lactamase_B_2"/>
    <property type="match status" value="1"/>
</dbReference>
<name>A0A1V9A2B8_SACPI</name>
<reference evidence="2 3" key="1">
    <citation type="submission" date="2017-02" db="EMBL/GenBank/DDBJ databases">
        <title>Draft genome of Saccharomonospora sp. 154.</title>
        <authorList>
            <person name="Alonso-Carmona G.S."/>
            <person name="De La Haba R."/>
            <person name="Vera-Gargallo B."/>
            <person name="Sandoval-Trujillo A.H."/>
            <person name="Ramirez-Duran N."/>
            <person name="Ventosa A."/>
        </authorList>
    </citation>
    <scope>NUCLEOTIDE SEQUENCE [LARGE SCALE GENOMIC DNA]</scope>
    <source>
        <strain evidence="2 3">LRS4.154</strain>
    </source>
</reference>
<proteinExistence type="predicted"/>
<dbReference type="EMBL" id="MWIH01000006">
    <property type="protein sequence ID" value="OQO91170.1"/>
    <property type="molecule type" value="Genomic_DNA"/>
</dbReference>
<gene>
    <name evidence="2" type="ORF">B1813_16945</name>
</gene>
<feature type="domain" description="Metallo-beta-lactamase" evidence="1">
    <location>
        <begin position="19"/>
        <end position="217"/>
    </location>
</feature>